<organism evidence="3 4">
    <name type="scientific">Saccharomyces kudriavzevii (strain ATCC MYA-4449 / AS 2.2408 / CBS 8840 / NBRC 1802 / NCYC 2889)</name>
    <name type="common">Yeast</name>
    <dbReference type="NCBI Taxonomy" id="226230"/>
    <lineage>
        <taxon>Eukaryota</taxon>
        <taxon>Fungi</taxon>
        <taxon>Dikarya</taxon>
        <taxon>Ascomycota</taxon>
        <taxon>Saccharomycotina</taxon>
        <taxon>Saccharomycetes</taxon>
        <taxon>Saccharomycetales</taxon>
        <taxon>Saccharomycetaceae</taxon>
        <taxon>Saccharomyces</taxon>
    </lineage>
</organism>
<feature type="compositionally biased region" description="Polar residues" evidence="1">
    <location>
        <begin position="88"/>
        <end position="100"/>
    </location>
</feature>
<evidence type="ECO:0000256" key="1">
    <source>
        <dbReference type="SAM" id="MobiDB-lite"/>
    </source>
</evidence>
<dbReference type="Proteomes" id="UP001162087">
    <property type="component" value="Chromosome 12"/>
</dbReference>
<dbReference type="PROSITE" id="PS50174">
    <property type="entry name" value="G_PATCH"/>
    <property type="match status" value="1"/>
</dbReference>
<dbReference type="PANTHER" id="PTHR21032">
    <property type="entry name" value="G PATCH DOMAIN-CONTAINING PROTEIN 11"/>
    <property type="match status" value="1"/>
</dbReference>
<dbReference type="EMBL" id="OX365907">
    <property type="protein sequence ID" value="CAI4046624.1"/>
    <property type="molecule type" value="Genomic_DNA"/>
</dbReference>
<dbReference type="InterPro" id="IPR000467">
    <property type="entry name" value="G_patch_dom"/>
</dbReference>
<dbReference type="InterPro" id="IPR025239">
    <property type="entry name" value="DUF4187"/>
</dbReference>
<proteinExistence type="predicted"/>
<protein>
    <recommendedName>
        <fullName evidence="2">G-patch domain-containing protein</fullName>
    </recommendedName>
</protein>
<feature type="region of interest" description="Disordered" evidence="1">
    <location>
        <begin position="1"/>
        <end position="36"/>
    </location>
</feature>
<evidence type="ECO:0000313" key="4">
    <source>
        <dbReference type="Proteomes" id="UP001162087"/>
    </source>
</evidence>
<dbReference type="RefSeq" id="XP_056083866.1">
    <property type="nucleotide sequence ID" value="XM_056229893.1"/>
</dbReference>
<sequence length="265" mass="30832">MEKNKKKRDREDSTDRKDTPSHKKLKSDSTNDRAADTLLRFTMSKGYQMMEKMGYKEGEALGRNKNALKEPLKVKINSKRQGIRASTPDPSTANDTQMSEQEFRKGESETKNNDRLEKIWHKIQRTAFEIMGDSELYNPGNDPRDFNVLWRPYVSQLNEKLGNLNSVTNDDTEAKDDMKLMSEEELASLPADQNIKIKHRRSIIDIHIEDSELAALKELSIKERITKLNVFLRTEKYYCFFCGVKYKDESDLFEHCPGVDEEDHE</sequence>
<evidence type="ECO:0000313" key="3">
    <source>
        <dbReference type="EMBL" id="CAI4046624.1"/>
    </source>
</evidence>
<dbReference type="SMART" id="SM01173">
    <property type="entry name" value="DUF4187"/>
    <property type="match status" value="1"/>
</dbReference>
<dbReference type="Pfam" id="PF13821">
    <property type="entry name" value="DUF4187"/>
    <property type="match status" value="1"/>
</dbReference>
<keyword evidence="4" id="KW-1185">Reference proteome</keyword>
<feature type="region of interest" description="Disordered" evidence="1">
    <location>
        <begin position="78"/>
        <end position="112"/>
    </location>
</feature>
<dbReference type="GO" id="GO:0000776">
    <property type="term" value="C:kinetochore"/>
    <property type="evidence" value="ECO:0007669"/>
    <property type="project" value="TreeGrafter"/>
</dbReference>
<dbReference type="InterPro" id="IPR039249">
    <property type="entry name" value="GPATCH11"/>
</dbReference>
<dbReference type="PANTHER" id="PTHR21032:SF0">
    <property type="entry name" value="G PATCH DOMAIN-CONTAINING PROTEIN 11"/>
    <property type="match status" value="1"/>
</dbReference>
<name>A0AA35J3K6_SACK1</name>
<dbReference type="SMART" id="SM00443">
    <property type="entry name" value="G_patch"/>
    <property type="match status" value="1"/>
</dbReference>
<dbReference type="GeneID" id="80925836"/>
<dbReference type="Pfam" id="PF01585">
    <property type="entry name" value="G-patch"/>
    <property type="match status" value="1"/>
</dbReference>
<feature type="compositionally biased region" description="Basic and acidic residues" evidence="1">
    <location>
        <begin position="1"/>
        <end position="35"/>
    </location>
</feature>
<dbReference type="AlphaFoldDB" id="A0AA35J3K6"/>
<evidence type="ECO:0000259" key="2">
    <source>
        <dbReference type="PROSITE" id="PS50174"/>
    </source>
</evidence>
<feature type="domain" description="G-patch" evidence="2">
    <location>
        <begin position="42"/>
        <end position="88"/>
    </location>
</feature>
<feature type="compositionally biased region" description="Basic and acidic residues" evidence="1">
    <location>
        <begin position="101"/>
        <end position="112"/>
    </location>
</feature>
<accession>A0AA35J3K6</accession>
<dbReference type="GO" id="GO:0003676">
    <property type="term" value="F:nucleic acid binding"/>
    <property type="evidence" value="ECO:0007669"/>
    <property type="project" value="InterPro"/>
</dbReference>
<gene>
    <name evidence="3" type="primary">SKDI12G3040</name>
    <name evidence="3" type="ORF">SKDI_12G3040</name>
</gene>
<reference evidence="3" key="1">
    <citation type="submission" date="2022-10" db="EMBL/GenBank/DDBJ databases">
        <authorList>
            <person name="Byrne P K."/>
        </authorList>
    </citation>
    <scope>NUCLEOTIDE SEQUENCE</scope>
    <source>
        <strain evidence="3">IFO1802</strain>
    </source>
</reference>